<keyword evidence="3" id="KW-1185">Reference proteome</keyword>
<feature type="transmembrane region" description="Helical" evidence="1">
    <location>
        <begin position="21"/>
        <end position="39"/>
    </location>
</feature>
<evidence type="ECO:0000313" key="3">
    <source>
        <dbReference type="Proteomes" id="UP001208570"/>
    </source>
</evidence>
<comment type="caution">
    <text evidence="2">The sequence shown here is derived from an EMBL/GenBank/DDBJ whole genome shotgun (WGS) entry which is preliminary data.</text>
</comment>
<keyword evidence="1" id="KW-1133">Transmembrane helix</keyword>
<protein>
    <submittedName>
        <fullName evidence="2">Uncharacterized protein</fullName>
    </submittedName>
</protein>
<dbReference type="AlphaFoldDB" id="A0AAD9JN88"/>
<evidence type="ECO:0000313" key="2">
    <source>
        <dbReference type="EMBL" id="KAK2156147.1"/>
    </source>
</evidence>
<dbReference type="EMBL" id="JAODUP010000220">
    <property type="protein sequence ID" value="KAK2156147.1"/>
    <property type="molecule type" value="Genomic_DNA"/>
</dbReference>
<sequence length="97" mass="11396">MFSFKAFLSYLCLIQEQNTNLSYSFMILFSPGLLVPAYSQTLSSDFPVFRRCAQIYYVMESTNLYLWIMLFLCMLIIISIIILLLSRWCLVYLTICS</sequence>
<keyword evidence="1" id="KW-0812">Transmembrane</keyword>
<gene>
    <name evidence="2" type="ORF">LSH36_220g01011</name>
</gene>
<keyword evidence="1" id="KW-0472">Membrane</keyword>
<proteinExistence type="predicted"/>
<accession>A0AAD9JN88</accession>
<organism evidence="2 3">
    <name type="scientific">Paralvinella palmiformis</name>
    <dbReference type="NCBI Taxonomy" id="53620"/>
    <lineage>
        <taxon>Eukaryota</taxon>
        <taxon>Metazoa</taxon>
        <taxon>Spiralia</taxon>
        <taxon>Lophotrochozoa</taxon>
        <taxon>Annelida</taxon>
        <taxon>Polychaeta</taxon>
        <taxon>Sedentaria</taxon>
        <taxon>Canalipalpata</taxon>
        <taxon>Terebellida</taxon>
        <taxon>Terebelliformia</taxon>
        <taxon>Alvinellidae</taxon>
        <taxon>Paralvinella</taxon>
    </lineage>
</organism>
<feature type="transmembrane region" description="Helical" evidence="1">
    <location>
        <begin position="64"/>
        <end position="85"/>
    </location>
</feature>
<reference evidence="2" key="1">
    <citation type="journal article" date="2023" name="Mol. Biol. Evol.">
        <title>Third-Generation Sequencing Reveals the Adaptive Role of the Epigenome in Three Deep-Sea Polychaetes.</title>
        <authorList>
            <person name="Perez M."/>
            <person name="Aroh O."/>
            <person name="Sun Y."/>
            <person name="Lan Y."/>
            <person name="Juniper S.K."/>
            <person name="Young C.R."/>
            <person name="Angers B."/>
            <person name="Qian P.Y."/>
        </authorList>
    </citation>
    <scope>NUCLEOTIDE SEQUENCE</scope>
    <source>
        <strain evidence="2">P08H-3</strain>
    </source>
</reference>
<evidence type="ECO:0000256" key="1">
    <source>
        <dbReference type="SAM" id="Phobius"/>
    </source>
</evidence>
<dbReference type="Proteomes" id="UP001208570">
    <property type="component" value="Unassembled WGS sequence"/>
</dbReference>
<name>A0AAD9JN88_9ANNE</name>